<dbReference type="InterPro" id="IPR013154">
    <property type="entry name" value="ADH-like_N"/>
</dbReference>
<dbReference type="CDD" id="cd05283">
    <property type="entry name" value="CAD1"/>
    <property type="match status" value="1"/>
</dbReference>
<dbReference type="FunFam" id="3.40.50.720:FF:000022">
    <property type="entry name" value="Cinnamyl alcohol dehydrogenase"/>
    <property type="match status" value="1"/>
</dbReference>
<dbReference type="Pfam" id="PF08240">
    <property type="entry name" value="ADH_N"/>
    <property type="match status" value="1"/>
</dbReference>
<dbReference type="SMART" id="SM00829">
    <property type="entry name" value="PKS_ER"/>
    <property type="match status" value="1"/>
</dbReference>
<evidence type="ECO:0000313" key="8">
    <source>
        <dbReference type="Proteomes" id="UP001162131"/>
    </source>
</evidence>
<dbReference type="InterPro" id="IPR036291">
    <property type="entry name" value="NAD(P)-bd_dom_sf"/>
</dbReference>
<evidence type="ECO:0000256" key="4">
    <source>
        <dbReference type="ARBA" id="ARBA00023002"/>
    </source>
</evidence>
<dbReference type="PANTHER" id="PTHR42683">
    <property type="entry name" value="ALDEHYDE REDUCTASE"/>
    <property type="match status" value="1"/>
</dbReference>
<protein>
    <recommendedName>
        <fullName evidence="6">Enoyl reductase (ER) domain-containing protein</fullName>
    </recommendedName>
</protein>
<reference evidence="7" key="1">
    <citation type="submission" date="2021-09" db="EMBL/GenBank/DDBJ databases">
        <authorList>
            <consortium name="AG Swart"/>
            <person name="Singh M."/>
            <person name="Singh A."/>
            <person name="Seah K."/>
            <person name="Emmerich C."/>
        </authorList>
    </citation>
    <scope>NUCLEOTIDE SEQUENCE</scope>
    <source>
        <strain evidence="7">ATCC30299</strain>
    </source>
</reference>
<dbReference type="Pfam" id="PF00107">
    <property type="entry name" value="ADH_zinc_N"/>
    <property type="match status" value="1"/>
</dbReference>
<comment type="cofactor">
    <cofactor evidence="1 5">
        <name>Zn(2+)</name>
        <dbReference type="ChEBI" id="CHEBI:29105"/>
    </cofactor>
</comment>
<sequence length="369" mass="40372">MVRNSYELLGSRAPQPCNLGDAHGVAMAFLEPGTTVTPLPFRHPELLDNEVRVNVTHAGCCHTDVFYATQAWSKNGSFPLVPGHEFIGIVEKVGEKVTHLQPGDKIGFGTRRDCCETCEECKTGLENHCLKRKHTYDPEFGGYATSFQAKSKFCHKLDDDFPGEAAPLFCAGITVFPPLINDVRPGMKVGVVGIGGLGHLALKFAKAMGAEVTAISSSQSKEADARNLGAHHFLNLRDENQVKSASRSLNYIINTATSFSIEQCCGLLKPKGILNLCGAPEAGTDLHFNLFQLLTNDLRVQSNLTGSEREVDRMLNFVRLHSIYPVVEVYNFADTQSAINSLAHGNPHYPNYRAVLEMGSFMKTFSPAN</sequence>
<gene>
    <name evidence="7" type="ORF">BSTOLATCC_MIC31844</name>
</gene>
<dbReference type="InterPro" id="IPR013149">
    <property type="entry name" value="ADH-like_C"/>
</dbReference>
<comment type="similarity">
    <text evidence="5">Belongs to the zinc-containing alcohol dehydrogenase family.</text>
</comment>
<name>A0AAU9JEE8_9CILI</name>
<dbReference type="SUPFAM" id="SSF51735">
    <property type="entry name" value="NAD(P)-binding Rossmann-fold domains"/>
    <property type="match status" value="1"/>
</dbReference>
<evidence type="ECO:0000256" key="2">
    <source>
        <dbReference type="ARBA" id="ARBA00022723"/>
    </source>
</evidence>
<dbReference type="InterPro" id="IPR011032">
    <property type="entry name" value="GroES-like_sf"/>
</dbReference>
<dbReference type="EMBL" id="CAJZBQ010000032">
    <property type="protein sequence ID" value="CAG9322728.1"/>
    <property type="molecule type" value="Genomic_DNA"/>
</dbReference>
<dbReference type="GO" id="GO:0008270">
    <property type="term" value="F:zinc ion binding"/>
    <property type="evidence" value="ECO:0007669"/>
    <property type="project" value="InterPro"/>
</dbReference>
<feature type="domain" description="Enoyl reductase (ER)" evidence="6">
    <location>
        <begin position="33"/>
        <end position="347"/>
    </location>
</feature>
<dbReference type="InterPro" id="IPR047109">
    <property type="entry name" value="CAD-like"/>
</dbReference>
<accession>A0AAU9JEE8</accession>
<dbReference type="Gene3D" id="3.90.180.10">
    <property type="entry name" value="Medium-chain alcohol dehydrogenases, catalytic domain"/>
    <property type="match status" value="1"/>
</dbReference>
<evidence type="ECO:0000313" key="7">
    <source>
        <dbReference type="EMBL" id="CAG9322728.1"/>
    </source>
</evidence>
<dbReference type="PROSITE" id="PS00059">
    <property type="entry name" value="ADH_ZINC"/>
    <property type="match status" value="1"/>
</dbReference>
<dbReference type="GO" id="GO:0016616">
    <property type="term" value="F:oxidoreductase activity, acting on the CH-OH group of donors, NAD or NADP as acceptor"/>
    <property type="evidence" value="ECO:0007669"/>
    <property type="project" value="InterPro"/>
</dbReference>
<evidence type="ECO:0000256" key="1">
    <source>
        <dbReference type="ARBA" id="ARBA00001947"/>
    </source>
</evidence>
<proteinExistence type="inferred from homology"/>
<dbReference type="AlphaFoldDB" id="A0AAU9JEE8"/>
<dbReference type="InterPro" id="IPR002328">
    <property type="entry name" value="ADH_Zn_CS"/>
</dbReference>
<comment type="caution">
    <text evidence="7">The sequence shown here is derived from an EMBL/GenBank/DDBJ whole genome shotgun (WGS) entry which is preliminary data.</text>
</comment>
<dbReference type="Gene3D" id="3.40.50.720">
    <property type="entry name" value="NAD(P)-binding Rossmann-like Domain"/>
    <property type="match status" value="1"/>
</dbReference>
<keyword evidence="3 5" id="KW-0862">Zinc</keyword>
<dbReference type="SUPFAM" id="SSF50129">
    <property type="entry name" value="GroES-like"/>
    <property type="match status" value="1"/>
</dbReference>
<evidence type="ECO:0000256" key="3">
    <source>
        <dbReference type="ARBA" id="ARBA00022833"/>
    </source>
</evidence>
<keyword evidence="2 5" id="KW-0479">Metal-binding</keyword>
<evidence type="ECO:0000259" key="6">
    <source>
        <dbReference type="SMART" id="SM00829"/>
    </source>
</evidence>
<dbReference type="InterPro" id="IPR020843">
    <property type="entry name" value="ER"/>
</dbReference>
<organism evidence="7 8">
    <name type="scientific">Blepharisma stoltei</name>
    <dbReference type="NCBI Taxonomy" id="1481888"/>
    <lineage>
        <taxon>Eukaryota</taxon>
        <taxon>Sar</taxon>
        <taxon>Alveolata</taxon>
        <taxon>Ciliophora</taxon>
        <taxon>Postciliodesmatophora</taxon>
        <taxon>Heterotrichea</taxon>
        <taxon>Heterotrichida</taxon>
        <taxon>Blepharismidae</taxon>
        <taxon>Blepharisma</taxon>
    </lineage>
</organism>
<evidence type="ECO:0000256" key="5">
    <source>
        <dbReference type="RuleBase" id="RU361277"/>
    </source>
</evidence>
<dbReference type="Proteomes" id="UP001162131">
    <property type="component" value="Unassembled WGS sequence"/>
</dbReference>
<keyword evidence="4" id="KW-0560">Oxidoreductase</keyword>
<keyword evidence="8" id="KW-1185">Reference proteome</keyword>